<dbReference type="InterPro" id="IPR032795">
    <property type="entry name" value="DUF3741-assoc"/>
</dbReference>
<feature type="region of interest" description="Disordered" evidence="2">
    <location>
        <begin position="657"/>
        <end position="701"/>
    </location>
</feature>
<feature type="compositionally biased region" description="Basic and acidic residues" evidence="2">
    <location>
        <begin position="657"/>
        <end position="669"/>
    </location>
</feature>
<dbReference type="InterPro" id="IPR025486">
    <property type="entry name" value="DUF4378"/>
</dbReference>
<accession>A0A8T3BXI7</accession>
<dbReference type="PANTHER" id="PTHR46836:SF8">
    <property type="entry name" value="AFADIN"/>
    <property type="match status" value="1"/>
</dbReference>
<keyword evidence="7" id="KW-1185">Reference proteome</keyword>
<gene>
    <name evidence="6" type="ORF">KFK09_007595</name>
</gene>
<feature type="region of interest" description="Disordered" evidence="2">
    <location>
        <begin position="623"/>
        <end position="643"/>
    </location>
</feature>
<feature type="coiled-coil region" evidence="1">
    <location>
        <begin position="785"/>
        <end position="812"/>
    </location>
</feature>
<dbReference type="OrthoDB" id="1925259at2759"/>
<reference evidence="6" key="1">
    <citation type="journal article" date="2022" name="Front. Genet.">
        <title>Chromosome-Scale Assembly of the Dendrobium nobile Genome Provides Insights Into the Molecular Mechanism of the Biosynthesis of the Medicinal Active Ingredient of Dendrobium.</title>
        <authorList>
            <person name="Xu Q."/>
            <person name="Niu S.-C."/>
            <person name="Li K.-L."/>
            <person name="Zheng P.-J."/>
            <person name="Zhang X.-J."/>
            <person name="Jia Y."/>
            <person name="Liu Y."/>
            <person name="Niu Y.-X."/>
            <person name="Yu L.-H."/>
            <person name="Chen D.-F."/>
            <person name="Zhang G.-Q."/>
        </authorList>
    </citation>
    <scope>NUCLEOTIDE SEQUENCE</scope>
    <source>
        <tissue evidence="6">Leaf</tissue>
    </source>
</reference>
<dbReference type="Proteomes" id="UP000829196">
    <property type="component" value="Unassembled WGS sequence"/>
</dbReference>
<feature type="compositionally biased region" description="Basic and acidic residues" evidence="2">
    <location>
        <begin position="628"/>
        <end position="643"/>
    </location>
</feature>
<dbReference type="EMBL" id="JAGYWB010000006">
    <property type="protein sequence ID" value="KAI0520124.1"/>
    <property type="molecule type" value="Genomic_DNA"/>
</dbReference>
<evidence type="ECO:0000313" key="7">
    <source>
        <dbReference type="Proteomes" id="UP000829196"/>
    </source>
</evidence>
<dbReference type="Pfam" id="PF12552">
    <property type="entry name" value="DUF3741"/>
    <property type="match status" value="1"/>
</dbReference>
<comment type="caution">
    <text evidence="6">The sequence shown here is derived from an EMBL/GenBank/DDBJ whole genome shotgun (WGS) entry which is preliminary data.</text>
</comment>
<sequence length="1000" mass="113021">MQLSRSREKHRRASVARPDSPSAGSTLAEANAHSKSRIKLLRTEYDSNCECGSPEETNSITLEFKRNYSKKANGMPIKALIDEEMSRKKHIKRSSPSLIARLMGLDALPSPGTVKPLKEVRSSSKNALSNDFQEKITTHEDCSLQSSYDEQQEFKDVYEVVQVPKAEKQKDRTVKKGTASLRQREIDKVFIGHHFIDATSLSTGGIPQRSKELVDSEEDLDLNRDIYLPFLKEPSKHQHNLTSSPSPPHAFHPLILIASKDSPTASCQSSFGSEKNVDKSINLQKDDSQSFRKLAANSNSHPSREHICSLLKKLSESTYSDKDEYCAQPTQIVILKPSLDKARKAERIIPLANSLNNLQYNLAHNLKFPVHDIMEFSDEERARRKLHHTTEIMGRKIKGSREISKEVTKQMSTSASKRKKVSVPNLNDYEKDGGSCTTSSIINGNNSLSSLSTSNLYLSSNNSNYTSSFLTESSVTKEARKRLSERWKLTNHFQEMGFSNRASSTLAEMLALSDNETSKMTLDTLAVKKAPERKLVRQDFPELKNHPLGISSKDGWKDNFSRRLPRSNSLPASSLIRENSQWNSRNRSGKSVHRIMHKKLEGTSNWVSIDDEFIRHKNTSRRNVKNVSNKDKHHSDGEENTLIEREIHVSSEKLKNNNDLRHASEKHTAFELPDDSTGETRDMADNLSVSRSNTDNSSLTDREDGFEKLQDFTKLEKNVKLSECDKHGLALKDPLINHVGDELPASHCNKAGSVCPGSDKETDQPSPVSVLEAPFEEEEFSTGCFEKISADLQDLRMQLQQLKQESANSYTEDLEVIISSDEDAAAEPFPEYAGILQSFRDEEERDYSYVLDILIDGDILKAELDGLFSECHSPEYPVSPNLFDKLEKKYISLDSWSRSDRKLLFDLTNSILADIIEPKARWQLKMVHDGLVEEVWQGVVKKVKEVEISSVENHTELRWADIGDDQELLGRQLENMLQEDLLDELLIELATYIEGIKSSL</sequence>
<evidence type="ECO:0008006" key="8">
    <source>
        <dbReference type="Google" id="ProtNLM"/>
    </source>
</evidence>
<evidence type="ECO:0000259" key="4">
    <source>
        <dbReference type="Pfam" id="PF14309"/>
    </source>
</evidence>
<organism evidence="6 7">
    <name type="scientific">Dendrobium nobile</name>
    <name type="common">Orchid</name>
    <dbReference type="NCBI Taxonomy" id="94219"/>
    <lineage>
        <taxon>Eukaryota</taxon>
        <taxon>Viridiplantae</taxon>
        <taxon>Streptophyta</taxon>
        <taxon>Embryophyta</taxon>
        <taxon>Tracheophyta</taxon>
        <taxon>Spermatophyta</taxon>
        <taxon>Magnoliopsida</taxon>
        <taxon>Liliopsida</taxon>
        <taxon>Asparagales</taxon>
        <taxon>Orchidaceae</taxon>
        <taxon>Epidendroideae</taxon>
        <taxon>Malaxideae</taxon>
        <taxon>Dendrobiinae</taxon>
        <taxon>Dendrobium</taxon>
    </lineage>
</organism>
<proteinExistence type="predicted"/>
<keyword evidence="1" id="KW-0175">Coiled coil</keyword>
<feature type="region of interest" description="Disordered" evidence="2">
    <location>
        <begin position="409"/>
        <end position="428"/>
    </location>
</feature>
<dbReference type="PANTHER" id="PTHR46836">
    <property type="entry name" value="AFADIN"/>
    <property type="match status" value="1"/>
</dbReference>
<name>A0A8T3BXI7_DENNO</name>
<feature type="compositionally biased region" description="Polar residues" evidence="2">
    <location>
        <begin position="567"/>
        <end position="586"/>
    </location>
</feature>
<dbReference type="Pfam" id="PF14309">
    <property type="entry name" value="DUF4378"/>
    <property type="match status" value="1"/>
</dbReference>
<feature type="domain" description="DUF3741" evidence="5">
    <location>
        <begin position="95"/>
        <end position="110"/>
    </location>
</feature>
<dbReference type="AlphaFoldDB" id="A0A8T3BXI7"/>
<evidence type="ECO:0000313" key="6">
    <source>
        <dbReference type="EMBL" id="KAI0520124.1"/>
    </source>
</evidence>
<feature type="region of interest" description="Disordered" evidence="2">
    <location>
        <begin position="1"/>
        <end position="36"/>
    </location>
</feature>
<feature type="compositionally biased region" description="Polar residues" evidence="2">
    <location>
        <begin position="687"/>
        <end position="699"/>
    </location>
</feature>
<feature type="domain" description="DUF4378" evidence="4">
    <location>
        <begin position="846"/>
        <end position="984"/>
    </location>
</feature>
<feature type="region of interest" description="Disordered" evidence="2">
    <location>
        <begin position="567"/>
        <end position="593"/>
    </location>
</feature>
<evidence type="ECO:0000259" key="3">
    <source>
        <dbReference type="Pfam" id="PF12552"/>
    </source>
</evidence>
<protein>
    <recommendedName>
        <fullName evidence="8">DUF4378 domain-containing protein</fullName>
    </recommendedName>
</protein>
<evidence type="ECO:0000256" key="1">
    <source>
        <dbReference type="SAM" id="Coils"/>
    </source>
</evidence>
<evidence type="ECO:0000259" key="5">
    <source>
        <dbReference type="Pfam" id="PF14383"/>
    </source>
</evidence>
<feature type="domain" description="DUF3741" evidence="3">
    <location>
        <begin position="193"/>
        <end position="235"/>
    </location>
</feature>
<evidence type="ECO:0000256" key="2">
    <source>
        <dbReference type="SAM" id="MobiDB-lite"/>
    </source>
</evidence>
<dbReference type="InterPro" id="IPR022212">
    <property type="entry name" value="DUF3741"/>
</dbReference>
<dbReference type="Pfam" id="PF14383">
    <property type="entry name" value="VARLMGL"/>
    <property type="match status" value="1"/>
</dbReference>